<dbReference type="EMBL" id="WWCU01000002">
    <property type="protein sequence ID" value="MYN06353.1"/>
    <property type="molecule type" value="Genomic_DNA"/>
</dbReference>
<evidence type="ECO:0000313" key="3">
    <source>
        <dbReference type="Proteomes" id="UP000450676"/>
    </source>
</evidence>
<protein>
    <submittedName>
        <fullName evidence="2">YceI family protein</fullName>
    </submittedName>
</protein>
<name>A0A7X4H8Q0_9BURK</name>
<dbReference type="AlphaFoldDB" id="A0A7X4H8Q0"/>
<dbReference type="Pfam" id="PF04264">
    <property type="entry name" value="YceI"/>
    <property type="match status" value="1"/>
</dbReference>
<dbReference type="InterPro" id="IPR007372">
    <property type="entry name" value="Lipid/polyisoprenoid-bd_YceI"/>
</dbReference>
<feature type="domain" description="Lipid/polyisoprenoid-binding YceI-like" evidence="1">
    <location>
        <begin position="110"/>
        <end position="262"/>
    </location>
</feature>
<keyword evidence="3" id="KW-1185">Reference proteome</keyword>
<gene>
    <name evidence="2" type="ORF">GTP77_03295</name>
</gene>
<evidence type="ECO:0000259" key="1">
    <source>
        <dbReference type="SMART" id="SM00867"/>
    </source>
</evidence>
<dbReference type="PANTHER" id="PTHR34406">
    <property type="entry name" value="PROTEIN YCEI"/>
    <property type="match status" value="1"/>
</dbReference>
<dbReference type="Proteomes" id="UP000450676">
    <property type="component" value="Unassembled WGS sequence"/>
</dbReference>
<accession>A0A7X4H8Q0</accession>
<dbReference type="Gene3D" id="2.40.128.110">
    <property type="entry name" value="Lipid/polyisoprenoid-binding, YceI-like"/>
    <property type="match status" value="1"/>
</dbReference>
<dbReference type="PANTHER" id="PTHR34406:SF1">
    <property type="entry name" value="PROTEIN YCEI"/>
    <property type="match status" value="1"/>
</dbReference>
<dbReference type="SUPFAM" id="SSF101874">
    <property type="entry name" value="YceI-like"/>
    <property type="match status" value="1"/>
</dbReference>
<sequence>MTNLPLQNSRKVTIAKKPLPRATLGAVLLPALLCACAPAPLGTPPAPASVAASAPASAAPAAPAAARPRTPAPASAAPAAARQLLRIDPQNSLIAVTVRRGGLLARMGHDHVVASRSIEGQAVAPAGGQPGHTDFRFRLDQLTVDESALRAEAGMTSVPAADAIAGTRNNMLNKVLEAEKYPYVQVNAVSTPEGPLQAAITLHGVTRRYAIPAVLTPRANGISAAGTLRLKQTDFGIQPYSVLGGALAVQDELELRFRIEAVAN</sequence>
<evidence type="ECO:0000313" key="2">
    <source>
        <dbReference type="EMBL" id="MYN06353.1"/>
    </source>
</evidence>
<comment type="caution">
    <text evidence="2">The sequence shown here is derived from an EMBL/GenBank/DDBJ whole genome shotgun (WGS) entry which is preliminary data.</text>
</comment>
<dbReference type="InterPro" id="IPR036761">
    <property type="entry name" value="TTHA0802/YceI-like_sf"/>
</dbReference>
<dbReference type="SMART" id="SM00867">
    <property type="entry name" value="YceI"/>
    <property type="match status" value="1"/>
</dbReference>
<proteinExistence type="predicted"/>
<reference evidence="2 3" key="1">
    <citation type="submission" date="2019-12" db="EMBL/GenBank/DDBJ databases">
        <title>Novel species isolated from a subtropical stream in China.</title>
        <authorList>
            <person name="Lu H."/>
        </authorList>
    </citation>
    <scope>NUCLEOTIDE SEQUENCE [LARGE SCALE GENOMIC DNA]</scope>
    <source>
        <strain evidence="2 3">FT127W</strain>
    </source>
</reference>
<organism evidence="2 3">
    <name type="scientific">Pseudoduganella aquatica</name>
    <dbReference type="NCBI Taxonomy" id="2660641"/>
    <lineage>
        <taxon>Bacteria</taxon>
        <taxon>Pseudomonadati</taxon>
        <taxon>Pseudomonadota</taxon>
        <taxon>Betaproteobacteria</taxon>
        <taxon>Burkholderiales</taxon>
        <taxon>Oxalobacteraceae</taxon>
        <taxon>Telluria group</taxon>
        <taxon>Pseudoduganella</taxon>
    </lineage>
</organism>